<reference evidence="3" key="1">
    <citation type="submission" date="2020-12" db="EMBL/GenBank/DDBJ databases">
        <title>Metabolic potential, ecology and presence of endohyphal bacteria is reflected in genomic diversity of Mucoromycotina.</title>
        <authorList>
            <person name="Muszewska A."/>
            <person name="Okrasinska A."/>
            <person name="Steczkiewicz K."/>
            <person name="Drgas O."/>
            <person name="Orlowska M."/>
            <person name="Perlinska-Lenart U."/>
            <person name="Aleksandrzak-Piekarczyk T."/>
            <person name="Szatraj K."/>
            <person name="Zielenkiewicz U."/>
            <person name="Pilsyk S."/>
            <person name="Malc E."/>
            <person name="Mieczkowski P."/>
            <person name="Kruszewska J.S."/>
            <person name="Biernat P."/>
            <person name="Pawlowska J."/>
        </authorList>
    </citation>
    <scope>NUCLEOTIDE SEQUENCE</scope>
    <source>
        <strain evidence="3">WA0000051536</strain>
    </source>
</reference>
<dbReference type="PIRSF" id="PIRSF016516">
    <property type="entry name" value="Allantoicase"/>
    <property type="match status" value="1"/>
</dbReference>
<comment type="caution">
    <text evidence="3">The sequence shown here is derived from an EMBL/GenBank/DDBJ whole genome shotgun (WGS) entry which is preliminary data.</text>
</comment>
<dbReference type="InterPro" id="IPR015908">
    <property type="entry name" value="Allantoicase_dom"/>
</dbReference>
<dbReference type="EMBL" id="JAEPRA010000003">
    <property type="protein sequence ID" value="KAG2187570.1"/>
    <property type="molecule type" value="Genomic_DNA"/>
</dbReference>
<proteinExistence type="inferred from homology"/>
<dbReference type="HAMAP" id="MF_00813">
    <property type="entry name" value="Allantoicase"/>
    <property type="match status" value="1"/>
</dbReference>
<feature type="domain" description="Allantoicase" evidence="2">
    <location>
        <begin position="206"/>
        <end position="342"/>
    </location>
</feature>
<feature type="domain" description="Allantoicase" evidence="2">
    <location>
        <begin position="38"/>
        <end position="186"/>
    </location>
</feature>
<dbReference type="GO" id="GO:0004037">
    <property type="term" value="F:allantoicase activity"/>
    <property type="evidence" value="ECO:0007669"/>
    <property type="project" value="InterPro"/>
</dbReference>
<dbReference type="OrthoDB" id="10266039at2759"/>
<comment type="similarity">
    <text evidence="1">Belongs to the allantoicase family.</text>
</comment>
<dbReference type="InterPro" id="IPR005164">
    <property type="entry name" value="Allantoicase"/>
</dbReference>
<evidence type="ECO:0000313" key="3">
    <source>
        <dbReference type="EMBL" id="KAG2187570.1"/>
    </source>
</evidence>
<name>A0A8H7Q8M1_9FUNG</name>
<accession>A0A8H7Q8M1</accession>
<dbReference type="PANTHER" id="PTHR12045">
    <property type="entry name" value="ALLANTOICASE"/>
    <property type="match status" value="1"/>
</dbReference>
<dbReference type="Gene3D" id="2.60.120.260">
    <property type="entry name" value="Galactose-binding domain-like"/>
    <property type="match status" value="2"/>
</dbReference>
<dbReference type="AlphaFoldDB" id="A0A8H7Q8M1"/>
<dbReference type="PANTHER" id="PTHR12045:SF3">
    <property type="entry name" value="INACTIVE ALLANTOICASE-RELATED"/>
    <property type="match status" value="1"/>
</dbReference>
<dbReference type="SUPFAM" id="SSF49785">
    <property type="entry name" value="Galactose-binding domain-like"/>
    <property type="match status" value="2"/>
</dbReference>
<organism evidence="3 4">
    <name type="scientific">Umbelopsis vinacea</name>
    <dbReference type="NCBI Taxonomy" id="44442"/>
    <lineage>
        <taxon>Eukaryota</taxon>
        <taxon>Fungi</taxon>
        <taxon>Fungi incertae sedis</taxon>
        <taxon>Mucoromycota</taxon>
        <taxon>Mucoromycotina</taxon>
        <taxon>Umbelopsidomycetes</taxon>
        <taxon>Umbelopsidales</taxon>
        <taxon>Umbelopsidaceae</taxon>
        <taxon>Umbelopsis</taxon>
    </lineage>
</organism>
<evidence type="ECO:0000259" key="2">
    <source>
        <dbReference type="Pfam" id="PF03561"/>
    </source>
</evidence>
<evidence type="ECO:0000313" key="4">
    <source>
        <dbReference type="Proteomes" id="UP000612746"/>
    </source>
</evidence>
<dbReference type="NCBIfam" id="TIGR02961">
    <property type="entry name" value="allantoicase"/>
    <property type="match status" value="1"/>
</dbReference>
<dbReference type="InterPro" id="IPR008979">
    <property type="entry name" value="Galactose-bd-like_sf"/>
</dbReference>
<protein>
    <recommendedName>
        <fullName evidence="2">Allantoicase domain-containing protein</fullName>
    </recommendedName>
</protein>
<gene>
    <name evidence="3" type="ORF">INT44_005259</name>
</gene>
<evidence type="ECO:0000256" key="1">
    <source>
        <dbReference type="ARBA" id="ARBA00009242"/>
    </source>
</evidence>
<sequence>MSPSAPEYQRIALEQFSTSPLATLVGMRSSYLANAAAGGEIVAVTDEFFAECKNMIQPEPALSCPGRFTDQGAWMDGWESKRHNPTFDWAIVKLGFAGNILGFDIDTSHFTGNQAPAASVEAAFCPEGDAQAKEVEWTQVLPKVDLPPTCHNYFMLTNPDGKVYTHVRLNNIPDGGIARFRVYGTVQPIWPKDPSEIVDLAFLGNGGHSVLVSDQHYGSGGNLLLPGRGNNMGDGWETKRSRTPNHNDFVIVRLGDKGHLLKTEIDTSHFKGNYPASILLEATNSDQEIPVNNEWVTVVSQRKVGPHEQFYFDLEHSDKVFTHVKVTIFPDGGFKRLRVFGVRDVEGAQLPKGKVEIKSGKAVVV</sequence>
<dbReference type="Pfam" id="PF03561">
    <property type="entry name" value="Allantoicase"/>
    <property type="match status" value="2"/>
</dbReference>
<dbReference type="GO" id="GO:0000256">
    <property type="term" value="P:allantoin catabolic process"/>
    <property type="evidence" value="ECO:0007669"/>
    <property type="project" value="InterPro"/>
</dbReference>
<dbReference type="Proteomes" id="UP000612746">
    <property type="component" value="Unassembled WGS sequence"/>
</dbReference>
<keyword evidence="4" id="KW-1185">Reference proteome</keyword>